<feature type="compositionally biased region" description="Acidic residues" evidence="11">
    <location>
        <begin position="721"/>
        <end position="733"/>
    </location>
</feature>
<keyword evidence="9 10" id="KW-0137">Centromere</keyword>
<dbReference type="GO" id="GO:0031262">
    <property type="term" value="C:Ndc80 complex"/>
    <property type="evidence" value="ECO:0007669"/>
    <property type="project" value="UniProtKB-UniRule"/>
</dbReference>
<dbReference type="Pfam" id="PF03801">
    <property type="entry name" value="Ndc80_HEC"/>
    <property type="match status" value="1"/>
</dbReference>
<comment type="function">
    <text evidence="10">Acts as a component of the essential kinetochore-associated NDC80 complex, which is required for chromosome segregation and spindle checkpoint activity.</text>
</comment>
<evidence type="ECO:0000256" key="1">
    <source>
        <dbReference type="ARBA" id="ARBA00007050"/>
    </source>
</evidence>
<dbReference type="PANTHER" id="PTHR10643">
    <property type="entry name" value="KINETOCHORE PROTEIN NDC80"/>
    <property type="match status" value="1"/>
</dbReference>
<dbReference type="InterPro" id="IPR005550">
    <property type="entry name" value="Kinetochore_Ndc80"/>
</dbReference>
<evidence type="ECO:0000256" key="8">
    <source>
        <dbReference type="ARBA" id="ARBA00023306"/>
    </source>
</evidence>
<keyword evidence="2 10" id="KW-0158">Chromosome</keyword>
<organism evidence="13">
    <name type="scientific">Chromera velia CCMP2878</name>
    <dbReference type="NCBI Taxonomy" id="1169474"/>
    <lineage>
        <taxon>Eukaryota</taxon>
        <taxon>Sar</taxon>
        <taxon>Alveolata</taxon>
        <taxon>Colpodellida</taxon>
        <taxon>Chromeraceae</taxon>
        <taxon>Chromera</taxon>
    </lineage>
</organism>
<evidence type="ECO:0000256" key="3">
    <source>
        <dbReference type="ARBA" id="ARBA00022618"/>
    </source>
</evidence>
<feature type="region of interest" description="Disordered" evidence="11">
    <location>
        <begin position="618"/>
        <end position="687"/>
    </location>
</feature>
<dbReference type="GO" id="GO:0005634">
    <property type="term" value="C:nucleus"/>
    <property type="evidence" value="ECO:0007669"/>
    <property type="project" value="UniProtKB-SubCell"/>
</dbReference>
<proteinExistence type="inferred from homology"/>
<evidence type="ECO:0000256" key="7">
    <source>
        <dbReference type="ARBA" id="ARBA00023242"/>
    </source>
</evidence>
<evidence type="ECO:0000256" key="2">
    <source>
        <dbReference type="ARBA" id="ARBA00022454"/>
    </source>
</evidence>
<evidence type="ECO:0000256" key="5">
    <source>
        <dbReference type="ARBA" id="ARBA00022838"/>
    </source>
</evidence>
<keyword evidence="8 10" id="KW-0131">Cell cycle</keyword>
<dbReference type="GO" id="GO:0051315">
    <property type="term" value="P:attachment of mitotic spindle microtubules to kinetochore"/>
    <property type="evidence" value="ECO:0007669"/>
    <property type="project" value="UniProtKB-UniRule"/>
</dbReference>
<keyword evidence="3 10" id="KW-0132">Cell division</keyword>
<evidence type="ECO:0000313" key="13">
    <source>
        <dbReference type="EMBL" id="CEM11023.1"/>
    </source>
</evidence>
<feature type="region of interest" description="Disordered" evidence="11">
    <location>
        <begin position="297"/>
        <end position="318"/>
    </location>
</feature>
<keyword evidence="7 10" id="KW-0539">Nucleus</keyword>
<name>A0A0G4FDL1_9ALVE</name>
<comment type="subcellular location">
    <subcellularLocation>
        <location evidence="10">Chromosome</location>
        <location evidence="10">Centromere</location>
        <location evidence="10">Kinetochore</location>
    </subcellularLocation>
    <subcellularLocation>
        <location evidence="10">Nucleus</location>
    </subcellularLocation>
</comment>
<protein>
    <recommendedName>
        <fullName evidence="10">Kinetochore protein NDC80</fullName>
    </recommendedName>
</protein>
<keyword evidence="5 10" id="KW-0995">Kinetochore</keyword>
<dbReference type="EMBL" id="CDMZ01000288">
    <property type="protein sequence ID" value="CEM11023.1"/>
    <property type="molecule type" value="Genomic_DNA"/>
</dbReference>
<evidence type="ECO:0000256" key="4">
    <source>
        <dbReference type="ARBA" id="ARBA00022776"/>
    </source>
</evidence>
<dbReference type="InterPro" id="IPR055260">
    <property type="entry name" value="Ndc80_CH"/>
</dbReference>
<gene>
    <name evidence="13" type="ORF">Cvel_16391</name>
</gene>
<comment type="subunit">
    <text evidence="10">Component of the NDC80 complex.</text>
</comment>
<dbReference type="AlphaFoldDB" id="A0A0G4FDL1"/>
<feature type="region of interest" description="Disordered" evidence="11">
    <location>
        <begin position="702"/>
        <end position="733"/>
    </location>
</feature>
<dbReference type="GO" id="GO:0051301">
    <property type="term" value="P:cell division"/>
    <property type="evidence" value="ECO:0007669"/>
    <property type="project" value="UniProtKB-UniRule"/>
</dbReference>
<keyword evidence="4 10" id="KW-0498">Mitosis</keyword>
<keyword evidence="6" id="KW-0175">Coiled coil</keyword>
<comment type="similarity">
    <text evidence="1 10">Belongs to the NDC80/HEC1 family.</text>
</comment>
<evidence type="ECO:0000256" key="9">
    <source>
        <dbReference type="ARBA" id="ARBA00023328"/>
    </source>
</evidence>
<evidence type="ECO:0000256" key="10">
    <source>
        <dbReference type="RuleBase" id="RU368072"/>
    </source>
</evidence>
<feature type="domain" description="Kinetochore protein Ndc80 CH" evidence="12">
    <location>
        <begin position="26"/>
        <end position="144"/>
    </location>
</feature>
<evidence type="ECO:0000259" key="12">
    <source>
        <dbReference type="Pfam" id="PF03801"/>
    </source>
</evidence>
<dbReference type="Gene3D" id="1.10.418.30">
    <property type="entry name" value="Ncd80 complex, Ncd80 subunit"/>
    <property type="match status" value="1"/>
</dbReference>
<sequence length="733" mass="82649">MESPLMLHRNVTHTANLRFVTMGVGNRKDKDPRPLANAGWQSRAITSLVDFLVNHDFPHQINQNSLKRPTRTVFMVVAKHLISLYDPAWHWSDKPDEDVAQFFKMAGYPYEIHKSKIAAVGAPNTWPHLLGALSWLVDLLQYGESVGITAQLAEKSGLSLISSVPEYDEKAILARTLREDAIETWDLLERGIESSPEHDRKLTNYLKSHVRSQQLNIEYVRQEREECENDIAEFERKCRQASEEQREHSKVRKEYEEMKRREEERLRDARGPLAERSALQERVVRLSKERDAKRRECESLRERVNSQPMSREDFESTRRGIEKTREVLAQREAELAEVDRDAAAEREVIRDIGFELDAIAREVRAADDELVQTAQSSKGFIDKPEAHPRHLLDCPARICRDLEGGAEDAETEGLGEGDVNSVLGFRWKDQVKPLLKDADLLVFTKHRENLKIHEELQSDRLQLEREEQALTYEKDRLARRVAETQAEREREETEAAQEIEKNFAEAEAREAALERDIAEEEGKVQDLKEQEKVEMRTLRKAQEDGEAARATAQSRVNAMSDGLAQLRQEERQRFKAATEAARAVREKLRSSFEENLVPLLENLSARVADLAERAGVNLDSDSSMQEADEGAAAEREGHDAGRDSAQVSSGPSGDSPDCDMGCEQSASASASSSSARPENSGETEGDGANGCCFFFEVPVDDDVGVKGGTTEEVTEGQVCAEEGEEEQTGDCLV</sequence>
<dbReference type="InterPro" id="IPR038273">
    <property type="entry name" value="Ndc80_sf"/>
</dbReference>
<reference evidence="13" key="1">
    <citation type="submission" date="2014-11" db="EMBL/GenBank/DDBJ databases">
        <authorList>
            <person name="Otto D Thomas"/>
            <person name="Naeem Raeece"/>
        </authorList>
    </citation>
    <scope>NUCLEOTIDE SEQUENCE</scope>
</reference>
<evidence type="ECO:0000256" key="11">
    <source>
        <dbReference type="SAM" id="MobiDB-lite"/>
    </source>
</evidence>
<feature type="compositionally biased region" description="Basic and acidic residues" evidence="11">
    <location>
        <begin position="632"/>
        <end position="642"/>
    </location>
</feature>
<dbReference type="VEuPathDB" id="CryptoDB:Cvel_16391"/>
<accession>A0A0G4FDL1</accession>
<feature type="compositionally biased region" description="Low complexity" evidence="11">
    <location>
        <begin position="665"/>
        <end position="675"/>
    </location>
</feature>
<dbReference type="PANTHER" id="PTHR10643:SF2">
    <property type="entry name" value="KINETOCHORE PROTEIN NDC80 HOMOLOG"/>
    <property type="match status" value="1"/>
</dbReference>
<evidence type="ECO:0000256" key="6">
    <source>
        <dbReference type="ARBA" id="ARBA00023054"/>
    </source>
</evidence>
<feature type="region of interest" description="Disordered" evidence="11">
    <location>
        <begin position="567"/>
        <end position="588"/>
    </location>
</feature>